<dbReference type="Proteomes" id="UP000037175">
    <property type="component" value="Unassembled WGS sequence"/>
</dbReference>
<keyword evidence="2" id="KW-1185">Reference proteome</keyword>
<evidence type="ECO:0000313" key="2">
    <source>
        <dbReference type="Proteomes" id="UP000037175"/>
    </source>
</evidence>
<accession>A0A0L6W7J3</accession>
<gene>
    <name evidence="1" type="ORF">Tfer_0149</name>
</gene>
<sequence length="32" mass="3607">MGLSVELTPLVNYDGVVLSRHHAVFVKIERRA</sequence>
<dbReference type="AlphaFoldDB" id="A0A0L6W7J3"/>
<comment type="caution">
    <text evidence="1">The sequence shown here is derived from an EMBL/GenBank/DDBJ whole genome shotgun (WGS) entry which is preliminary data.</text>
</comment>
<reference evidence="2" key="1">
    <citation type="submission" date="2015-07" db="EMBL/GenBank/DDBJ databases">
        <title>Complete Genome of Thermincola ferriacetica strain Z-0001T.</title>
        <authorList>
            <person name="Lusk B."/>
            <person name="Badalamenti J.P."/>
            <person name="Parameswaran P."/>
            <person name="Bond D.R."/>
            <person name="Torres C.I."/>
        </authorList>
    </citation>
    <scope>NUCLEOTIDE SEQUENCE [LARGE SCALE GENOMIC DNA]</scope>
    <source>
        <strain evidence="2">Z-0001</strain>
    </source>
</reference>
<organism evidence="1 2">
    <name type="scientific">Thermincola ferriacetica</name>
    <dbReference type="NCBI Taxonomy" id="281456"/>
    <lineage>
        <taxon>Bacteria</taxon>
        <taxon>Bacillati</taxon>
        <taxon>Bacillota</taxon>
        <taxon>Clostridia</taxon>
        <taxon>Eubacteriales</taxon>
        <taxon>Thermincolaceae</taxon>
        <taxon>Thermincola</taxon>
    </lineage>
</organism>
<protein>
    <submittedName>
        <fullName evidence="1">Uncharacterized protein</fullName>
    </submittedName>
</protein>
<proteinExistence type="predicted"/>
<evidence type="ECO:0000313" key="1">
    <source>
        <dbReference type="EMBL" id="KNZ71074.1"/>
    </source>
</evidence>
<name>A0A0L6W7J3_9FIRM</name>
<dbReference type="EMBL" id="LGTE01000001">
    <property type="protein sequence ID" value="KNZ71074.1"/>
    <property type="molecule type" value="Genomic_DNA"/>
</dbReference>